<organism evidence="3 4">
    <name type="scientific">Novispirillum itersonii</name>
    <name type="common">Aquaspirillum itersonii</name>
    <dbReference type="NCBI Taxonomy" id="189"/>
    <lineage>
        <taxon>Bacteria</taxon>
        <taxon>Pseudomonadati</taxon>
        <taxon>Pseudomonadota</taxon>
        <taxon>Alphaproteobacteria</taxon>
        <taxon>Rhodospirillales</taxon>
        <taxon>Novispirillaceae</taxon>
        <taxon>Novispirillum</taxon>
    </lineage>
</organism>
<feature type="compositionally biased region" description="Gly residues" evidence="1">
    <location>
        <begin position="208"/>
        <end position="218"/>
    </location>
</feature>
<feature type="chain" id="PRO_5031374524" evidence="2">
    <location>
        <begin position="21"/>
        <end position="218"/>
    </location>
</feature>
<dbReference type="AlphaFoldDB" id="A0A7W9ZII0"/>
<sequence>MKRSRALALTLMATGSFTLAACNDDPPADGSADAGDGEYASFQACVDGGKYTASYCETTLGLVPDLTPQDKVYATVQECVAVPGNTVEQCTKAFDAAKESLPKFLSQTDCESALGANACQTVTHNGTSFWTPFLTGYVVSQVIDGLTDRRYGRPVYRSPDKSWRPYPASPSPSGASGKKYDSQSWSGTSRSASPPPKAERTTVISRSGFGGGSSSWGG</sequence>
<gene>
    <name evidence="3" type="ORF">FHS48_002709</name>
</gene>
<feature type="signal peptide" evidence="2">
    <location>
        <begin position="1"/>
        <end position="20"/>
    </location>
</feature>
<reference evidence="3 4" key="1">
    <citation type="submission" date="2020-08" db="EMBL/GenBank/DDBJ databases">
        <title>Genomic Encyclopedia of Type Strains, Phase IV (KMG-IV): sequencing the most valuable type-strain genomes for metagenomic binning, comparative biology and taxonomic classification.</title>
        <authorList>
            <person name="Goeker M."/>
        </authorList>
    </citation>
    <scope>NUCLEOTIDE SEQUENCE [LARGE SCALE GENOMIC DNA]</scope>
    <source>
        <strain evidence="3 4">DSM 11590</strain>
    </source>
</reference>
<evidence type="ECO:0000256" key="2">
    <source>
        <dbReference type="SAM" id="SignalP"/>
    </source>
</evidence>
<evidence type="ECO:0000313" key="3">
    <source>
        <dbReference type="EMBL" id="MBB6211272.1"/>
    </source>
</evidence>
<evidence type="ECO:0000313" key="4">
    <source>
        <dbReference type="Proteomes" id="UP000544872"/>
    </source>
</evidence>
<dbReference type="EMBL" id="JACIIX010000010">
    <property type="protein sequence ID" value="MBB6211272.1"/>
    <property type="molecule type" value="Genomic_DNA"/>
</dbReference>
<feature type="compositionally biased region" description="Polar residues" evidence="1">
    <location>
        <begin position="182"/>
        <end position="192"/>
    </location>
</feature>
<dbReference type="PROSITE" id="PS51257">
    <property type="entry name" value="PROKAR_LIPOPROTEIN"/>
    <property type="match status" value="1"/>
</dbReference>
<keyword evidence="2" id="KW-0732">Signal</keyword>
<comment type="caution">
    <text evidence="3">The sequence shown here is derived from an EMBL/GenBank/DDBJ whole genome shotgun (WGS) entry which is preliminary data.</text>
</comment>
<dbReference type="Pfam" id="PF06693">
    <property type="entry name" value="DUF1190"/>
    <property type="match status" value="1"/>
</dbReference>
<dbReference type="Proteomes" id="UP000544872">
    <property type="component" value="Unassembled WGS sequence"/>
</dbReference>
<keyword evidence="4" id="KW-1185">Reference proteome</keyword>
<feature type="region of interest" description="Disordered" evidence="1">
    <location>
        <begin position="156"/>
        <end position="218"/>
    </location>
</feature>
<name>A0A7W9ZII0_NOVIT</name>
<dbReference type="RefSeq" id="WP_184264090.1">
    <property type="nucleotide sequence ID" value="NZ_JACIIX010000010.1"/>
</dbReference>
<proteinExistence type="predicted"/>
<protein>
    <submittedName>
        <fullName evidence="3">Uncharacterized protein YgiB involved in biofilm formation</fullName>
    </submittedName>
</protein>
<evidence type="ECO:0000256" key="1">
    <source>
        <dbReference type="SAM" id="MobiDB-lite"/>
    </source>
</evidence>
<dbReference type="InterPro" id="IPR009576">
    <property type="entry name" value="Biofilm_formation_YgiB"/>
</dbReference>
<accession>A0A7W9ZII0</accession>